<keyword evidence="2" id="KW-0547">Nucleotide-binding</keyword>
<dbReference type="InterPro" id="IPR004007">
    <property type="entry name" value="DhaL_dom"/>
</dbReference>
<dbReference type="InterPro" id="IPR050861">
    <property type="entry name" value="Dihydroxyacetone_Kinase"/>
</dbReference>
<dbReference type="Gene3D" id="3.40.50.10440">
    <property type="entry name" value="Dihydroxyacetone kinase, domain 1"/>
    <property type="match status" value="1"/>
</dbReference>
<dbReference type="NCBIfam" id="NF011049">
    <property type="entry name" value="PRK14479.1"/>
    <property type="match status" value="1"/>
</dbReference>
<evidence type="ECO:0000256" key="4">
    <source>
        <dbReference type="ARBA" id="ARBA00022840"/>
    </source>
</evidence>
<dbReference type="Gene3D" id="1.25.40.340">
    <property type="match status" value="1"/>
</dbReference>
<evidence type="ECO:0000256" key="3">
    <source>
        <dbReference type="ARBA" id="ARBA00022777"/>
    </source>
</evidence>
<dbReference type="Pfam" id="PF02733">
    <property type="entry name" value="Dak1"/>
    <property type="match status" value="1"/>
</dbReference>
<name>A0ABY8FCU9_9GAMM</name>
<keyword evidence="1" id="KW-0808">Transferase</keyword>
<dbReference type="PROSITE" id="PS51480">
    <property type="entry name" value="DHAL"/>
    <property type="match status" value="1"/>
</dbReference>
<keyword evidence="3 7" id="KW-0418">Kinase</keyword>
<dbReference type="Pfam" id="PF02734">
    <property type="entry name" value="Dak2"/>
    <property type="match status" value="1"/>
</dbReference>
<evidence type="ECO:0000259" key="5">
    <source>
        <dbReference type="PROSITE" id="PS51480"/>
    </source>
</evidence>
<protein>
    <submittedName>
        <fullName evidence="7">Dihydroxyacetone kinase family protein</fullName>
    </submittedName>
</protein>
<feature type="domain" description="DhaK" evidence="6">
    <location>
        <begin position="7"/>
        <end position="331"/>
    </location>
</feature>
<dbReference type="PANTHER" id="PTHR28629">
    <property type="entry name" value="TRIOKINASE/FMN CYCLASE"/>
    <property type="match status" value="1"/>
</dbReference>
<feature type="domain" description="DhaL" evidence="5">
    <location>
        <begin position="367"/>
        <end position="569"/>
    </location>
</feature>
<dbReference type="SMART" id="SM01120">
    <property type="entry name" value="Dak2"/>
    <property type="match status" value="1"/>
</dbReference>
<gene>
    <name evidence="7" type="ORF">EVC62_03410</name>
</gene>
<dbReference type="PANTHER" id="PTHR28629:SF4">
    <property type="entry name" value="TRIOKINASE_FMN CYCLASE"/>
    <property type="match status" value="1"/>
</dbReference>
<evidence type="ECO:0000256" key="1">
    <source>
        <dbReference type="ARBA" id="ARBA00022679"/>
    </source>
</evidence>
<evidence type="ECO:0000259" key="6">
    <source>
        <dbReference type="PROSITE" id="PS51481"/>
    </source>
</evidence>
<keyword evidence="8" id="KW-1185">Reference proteome</keyword>
<sequence>MTRLYNDPVNFVDEATAGFVAAHAQRVCQVPGGVIRSTRSEPGTVAVVIGGGSGHYPAFAGLVGQGLAHGAVMGNLFASPSAQQVYNVCKAANNGGGVLLSFGNYAGDVLHFGQARERLIREGIPCEIVAVIDDISSADREELHKRRGIAGDLTVFKVAAAAAEAGYSLEEVVRLSRAANLRTRSMGVAFDGCTLPGADDALFHVPAGKMAVGLGIHGEPGISEQDVPSADALAELLVSHLLEEVPDGIETVRGARASVLLNGLGAIKYEELFVVYRRVHALLLEAGIEIVEPEVGELVTSLDMAGASLTLFWLDDELERLWRAPADTPAYRKGSLNPAPPIDTAALDIPDADEIPAASQASRAAARCVEQALRATREVIDANVDKLGKLDAIAGDGDHGIGMQRGAVAAAEAAEQALARGAGAGTLLRQAAEAWSDRAGGTSGAIWGVMLNALSLTLGDDAAPQAEHYARGVAKAKQDVMEFGKAKLGDKTLVDALVPFSDALSQRVAAGDDLANAWGAATQAAQAAAEDTQTLKPKLGRARPLAEKSLGTPDPGAISLAMILDVVHRVIATAD</sequence>
<accession>A0ABY8FCU9</accession>
<keyword evidence="4" id="KW-0067">ATP-binding</keyword>
<dbReference type="RefSeq" id="WP_282235731.1">
    <property type="nucleotide sequence ID" value="NZ_CP035631.1"/>
</dbReference>
<evidence type="ECO:0000313" key="8">
    <source>
        <dbReference type="Proteomes" id="UP001321526"/>
    </source>
</evidence>
<dbReference type="InterPro" id="IPR004006">
    <property type="entry name" value="DhaK_dom"/>
</dbReference>
<dbReference type="Proteomes" id="UP001321526">
    <property type="component" value="Chromosome"/>
</dbReference>
<dbReference type="PROSITE" id="PS51481">
    <property type="entry name" value="DHAK"/>
    <property type="match status" value="1"/>
</dbReference>
<dbReference type="SUPFAM" id="SSF82549">
    <property type="entry name" value="DAK1/DegV-like"/>
    <property type="match status" value="1"/>
</dbReference>
<dbReference type="SUPFAM" id="SSF101473">
    <property type="entry name" value="DhaL-like"/>
    <property type="match status" value="1"/>
</dbReference>
<dbReference type="GO" id="GO:0016301">
    <property type="term" value="F:kinase activity"/>
    <property type="evidence" value="ECO:0007669"/>
    <property type="project" value="UniProtKB-KW"/>
</dbReference>
<dbReference type="EMBL" id="CP035631">
    <property type="protein sequence ID" value="WFF40621.1"/>
    <property type="molecule type" value="Genomic_DNA"/>
</dbReference>
<organism evidence="7 8">
    <name type="scientific">Salinicola endophyticus</name>
    <dbReference type="NCBI Taxonomy" id="1949083"/>
    <lineage>
        <taxon>Bacteria</taxon>
        <taxon>Pseudomonadati</taxon>
        <taxon>Pseudomonadota</taxon>
        <taxon>Gammaproteobacteria</taxon>
        <taxon>Oceanospirillales</taxon>
        <taxon>Halomonadaceae</taxon>
        <taxon>Salinicola</taxon>
    </lineage>
</organism>
<reference evidence="7 8" key="1">
    <citation type="submission" date="2019-01" db="EMBL/GenBank/DDBJ databases">
        <title>Genome sequence of Salinicola endophyticus REST5.</title>
        <authorList>
            <person name="Nascimento F.X."/>
        </authorList>
    </citation>
    <scope>NUCLEOTIDE SEQUENCE [LARGE SCALE GENOMIC DNA]</scope>
    <source>
        <strain evidence="7 8">REST5</strain>
    </source>
</reference>
<evidence type="ECO:0000256" key="2">
    <source>
        <dbReference type="ARBA" id="ARBA00022741"/>
    </source>
</evidence>
<proteinExistence type="predicted"/>
<dbReference type="Gene3D" id="3.30.1180.20">
    <property type="entry name" value="Dihydroxyacetone kinase, domain 2"/>
    <property type="match status" value="1"/>
</dbReference>
<dbReference type="InterPro" id="IPR036117">
    <property type="entry name" value="DhaL_dom_sf"/>
</dbReference>
<evidence type="ECO:0000313" key="7">
    <source>
        <dbReference type="EMBL" id="WFF40621.1"/>
    </source>
</evidence>